<dbReference type="InterPro" id="IPR016047">
    <property type="entry name" value="M23ase_b-sheet_dom"/>
</dbReference>
<keyword evidence="4" id="KW-0378">Hydrolase</keyword>
<sequence>MAFSRVPWLLLLVVVLLHSTTGEPWRREAPPAPAQPSAVAEPVAPTPEELLAQRRLAVPVQGVLRTRLKDSFHGRRGKGRRHEAIDIMAPWGTPVVAADDGRIEKISRNAGGGLALYQADDSGRFVYYYAHLAGYADGLREGQQVRRGDVIAYVGATGNASPTAPHLHFAVMLHTPRLRWRDAQMVNPYPALAHEADAVAVR</sequence>
<feature type="domain" description="M23ase beta-sheet core" evidence="8">
    <location>
        <begin position="81"/>
        <end position="173"/>
    </location>
</feature>
<accession>A0A923MMF2</accession>
<evidence type="ECO:0000256" key="3">
    <source>
        <dbReference type="ARBA" id="ARBA00022723"/>
    </source>
</evidence>
<protein>
    <submittedName>
        <fullName evidence="9">M23 family metallopeptidase</fullName>
    </submittedName>
</protein>
<keyword evidence="2" id="KW-0645">Protease</keyword>
<evidence type="ECO:0000313" key="10">
    <source>
        <dbReference type="Proteomes" id="UP000608513"/>
    </source>
</evidence>
<dbReference type="EMBL" id="JACORT010000001">
    <property type="protein sequence ID" value="MBC5782312.1"/>
    <property type="molecule type" value="Genomic_DNA"/>
</dbReference>
<comment type="caution">
    <text evidence="9">The sequence shown here is derived from an EMBL/GenBank/DDBJ whole genome shotgun (WGS) entry which is preliminary data.</text>
</comment>
<dbReference type="GO" id="GO:0004222">
    <property type="term" value="F:metalloendopeptidase activity"/>
    <property type="evidence" value="ECO:0007669"/>
    <property type="project" value="TreeGrafter"/>
</dbReference>
<evidence type="ECO:0000256" key="1">
    <source>
        <dbReference type="ARBA" id="ARBA00001947"/>
    </source>
</evidence>
<keyword evidence="3" id="KW-0479">Metal-binding</keyword>
<dbReference type="PANTHER" id="PTHR21666">
    <property type="entry name" value="PEPTIDASE-RELATED"/>
    <property type="match status" value="1"/>
</dbReference>
<dbReference type="Gene3D" id="2.70.70.10">
    <property type="entry name" value="Glucose Permease (Domain IIA)"/>
    <property type="match status" value="1"/>
</dbReference>
<keyword evidence="6" id="KW-0482">Metalloprotease</keyword>
<dbReference type="RefSeq" id="WP_187075014.1">
    <property type="nucleotide sequence ID" value="NZ_JACORT010000001.1"/>
</dbReference>
<proteinExistence type="predicted"/>
<evidence type="ECO:0000313" key="9">
    <source>
        <dbReference type="EMBL" id="MBC5782312.1"/>
    </source>
</evidence>
<evidence type="ECO:0000256" key="2">
    <source>
        <dbReference type="ARBA" id="ARBA00022670"/>
    </source>
</evidence>
<dbReference type="GO" id="GO:0006508">
    <property type="term" value="P:proteolysis"/>
    <property type="evidence" value="ECO:0007669"/>
    <property type="project" value="UniProtKB-KW"/>
</dbReference>
<keyword evidence="10" id="KW-1185">Reference proteome</keyword>
<dbReference type="Pfam" id="PF01551">
    <property type="entry name" value="Peptidase_M23"/>
    <property type="match status" value="1"/>
</dbReference>
<dbReference type="CDD" id="cd12797">
    <property type="entry name" value="M23_peptidase"/>
    <property type="match status" value="1"/>
</dbReference>
<reference evidence="9" key="1">
    <citation type="submission" date="2020-08" db="EMBL/GenBank/DDBJ databases">
        <title>Ramlibacter sp. USB13 16S ribosomal RNA gene genome sequencing and assembly.</title>
        <authorList>
            <person name="Kang M."/>
        </authorList>
    </citation>
    <scope>NUCLEOTIDE SEQUENCE</scope>
    <source>
        <strain evidence="9">USB13</strain>
    </source>
</reference>
<gene>
    <name evidence="9" type="ORF">H8N03_05105</name>
</gene>
<dbReference type="InterPro" id="IPR011055">
    <property type="entry name" value="Dup_hybrid_motif"/>
</dbReference>
<evidence type="ECO:0000256" key="5">
    <source>
        <dbReference type="ARBA" id="ARBA00022833"/>
    </source>
</evidence>
<evidence type="ECO:0000256" key="6">
    <source>
        <dbReference type="ARBA" id="ARBA00023049"/>
    </source>
</evidence>
<dbReference type="PANTHER" id="PTHR21666:SF288">
    <property type="entry name" value="CELL DIVISION PROTEIN YTFB"/>
    <property type="match status" value="1"/>
</dbReference>
<dbReference type="Proteomes" id="UP000608513">
    <property type="component" value="Unassembled WGS sequence"/>
</dbReference>
<comment type="cofactor">
    <cofactor evidence="1">
        <name>Zn(2+)</name>
        <dbReference type="ChEBI" id="CHEBI:29105"/>
    </cofactor>
</comment>
<name>A0A923MMF2_9BURK</name>
<evidence type="ECO:0000259" key="8">
    <source>
        <dbReference type="Pfam" id="PF01551"/>
    </source>
</evidence>
<dbReference type="InterPro" id="IPR050570">
    <property type="entry name" value="Cell_wall_metabolism_enzyme"/>
</dbReference>
<feature type="region of interest" description="Disordered" evidence="7">
    <location>
        <begin position="24"/>
        <end position="44"/>
    </location>
</feature>
<organism evidence="9 10">
    <name type="scientific">Ramlibacter cellulosilyticus</name>
    <dbReference type="NCBI Taxonomy" id="2764187"/>
    <lineage>
        <taxon>Bacteria</taxon>
        <taxon>Pseudomonadati</taxon>
        <taxon>Pseudomonadota</taxon>
        <taxon>Betaproteobacteria</taxon>
        <taxon>Burkholderiales</taxon>
        <taxon>Comamonadaceae</taxon>
        <taxon>Ramlibacter</taxon>
    </lineage>
</organism>
<evidence type="ECO:0000256" key="7">
    <source>
        <dbReference type="SAM" id="MobiDB-lite"/>
    </source>
</evidence>
<keyword evidence="5" id="KW-0862">Zinc</keyword>
<dbReference type="SUPFAM" id="SSF51261">
    <property type="entry name" value="Duplicated hybrid motif"/>
    <property type="match status" value="1"/>
</dbReference>
<dbReference type="GO" id="GO:0046872">
    <property type="term" value="F:metal ion binding"/>
    <property type="evidence" value="ECO:0007669"/>
    <property type="project" value="UniProtKB-KW"/>
</dbReference>
<evidence type="ECO:0000256" key="4">
    <source>
        <dbReference type="ARBA" id="ARBA00022801"/>
    </source>
</evidence>
<dbReference type="AlphaFoldDB" id="A0A923MMF2"/>